<comment type="caution">
    <text evidence="2">The sequence shown here is derived from an EMBL/GenBank/DDBJ whole genome shotgun (WGS) entry which is preliminary data.</text>
</comment>
<name>A0A8H3UIQ1_VENIN</name>
<protein>
    <submittedName>
        <fullName evidence="2">Uncharacterized protein</fullName>
    </submittedName>
</protein>
<dbReference type="EMBL" id="WNWR01000699">
    <property type="protein sequence ID" value="KAE9970964.1"/>
    <property type="molecule type" value="Genomic_DNA"/>
</dbReference>
<gene>
    <name evidence="2" type="ORF">EG327_010025</name>
</gene>
<feature type="region of interest" description="Disordered" evidence="1">
    <location>
        <begin position="25"/>
        <end position="67"/>
    </location>
</feature>
<feature type="compositionally biased region" description="Low complexity" evidence="1">
    <location>
        <begin position="51"/>
        <end position="67"/>
    </location>
</feature>
<evidence type="ECO:0000256" key="1">
    <source>
        <dbReference type="SAM" id="MobiDB-lite"/>
    </source>
</evidence>
<keyword evidence="3" id="KW-1185">Reference proteome</keyword>
<accession>A0A8H3UIQ1</accession>
<sequence>MFQAITPPLHQSSFRLRLRTAFAPSSNTRYASDSSSTTTTSPLSRRESDEFSPGSLFSSCSSESDSSACSASSRLKALLMRHHKPSIIDLRLQEEKRTCGPELTMLEPRPQNAMVMGGIFEVLEGSA</sequence>
<dbReference type="Proteomes" id="UP000490939">
    <property type="component" value="Unassembled WGS sequence"/>
</dbReference>
<evidence type="ECO:0000313" key="3">
    <source>
        <dbReference type="Proteomes" id="UP000490939"/>
    </source>
</evidence>
<organism evidence="2 3">
    <name type="scientific">Venturia inaequalis</name>
    <name type="common">Apple scab fungus</name>
    <dbReference type="NCBI Taxonomy" id="5025"/>
    <lineage>
        <taxon>Eukaryota</taxon>
        <taxon>Fungi</taxon>
        <taxon>Dikarya</taxon>
        <taxon>Ascomycota</taxon>
        <taxon>Pezizomycotina</taxon>
        <taxon>Dothideomycetes</taxon>
        <taxon>Pleosporomycetidae</taxon>
        <taxon>Venturiales</taxon>
        <taxon>Venturiaceae</taxon>
        <taxon>Venturia</taxon>
    </lineage>
</organism>
<evidence type="ECO:0000313" key="2">
    <source>
        <dbReference type="EMBL" id="KAE9970964.1"/>
    </source>
</evidence>
<reference evidence="2 3" key="1">
    <citation type="submission" date="2019-07" db="EMBL/GenBank/DDBJ databases">
        <title>Venturia inaequalis Genome Resource.</title>
        <authorList>
            <person name="Lichtner F.J."/>
        </authorList>
    </citation>
    <scope>NUCLEOTIDE SEQUENCE [LARGE SCALE GENOMIC DNA]</scope>
    <source>
        <strain evidence="2 3">DMI_063113</strain>
    </source>
</reference>
<proteinExistence type="predicted"/>
<dbReference type="AlphaFoldDB" id="A0A8H3UIQ1"/>